<dbReference type="RefSeq" id="WP_125228191.1">
    <property type="nucleotide sequence ID" value="NZ_RQYT01000021.1"/>
</dbReference>
<evidence type="ECO:0000256" key="1">
    <source>
        <dbReference type="SAM" id="MobiDB-lite"/>
    </source>
</evidence>
<organism evidence="3 4">
    <name type="scientific">Arachnia propionica</name>
    <dbReference type="NCBI Taxonomy" id="1750"/>
    <lineage>
        <taxon>Bacteria</taxon>
        <taxon>Bacillati</taxon>
        <taxon>Actinomycetota</taxon>
        <taxon>Actinomycetes</taxon>
        <taxon>Propionibacteriales</taxon>
        <taxon>Propionibacteriaceae</taxon>
        <taxon>Arachnia</taxon>
    </lineage>
</organism>
<feature type="region of interest" description="Disordered" evidence="1">
    <location>
        <begin position="42"/>
        <end position="71"/>
    </location>
</feature>
<name>A0A3P1WRD2_9ACTN</name>
<dbReference type="AlphaFoldDB" id="A0A3P1WRD2"/>
<protein>
    <submittedName>
        <fullName evidence="3">Uncharacterized protein</fullName>
    </submittedName>
</protein>
<accession>A0A3P1WRD2</accession>
<proteinExistence type="predicted"/>
<sequence>MTEPLDKSEFEAVLQARKDLGSEMEPALVESFTEKVLAEMRRQQGMSSGPLTRAQEQQFGLAPARPRKEGPSQGLILGIVSLVMAVPLTAISMSMGGPFMGALVWAGIVLVNLAAAFNNRGTGN</sequence>
<dbReference type="EMBL" id="RQYT01000021">
    <property type="protein sequence ID" value="RRD49164.1"/>
    <property type="molecule type" value="Genomic_DNA"/>
</dbReference>
<gene>
    <name evidence="3" type="ORF">EII35_09275</name>
</gene>
<evidence type="ECO:0000313" key="4">
    <source>
        <dbReference type="Proteomes" id="UP000280935"/>
    </source>
</evidence>
<feature type="transmembrane region" description="Helical" evidence="2">
    <location>
        <begin position="99"/>
        <end position="117"/>
    </location>
</feature>
<evidence type="ECO:0000313" key="3">
    <source>
        <dbReference type="EMBL" id="RRD49164.1"/>
    </source>
</evidence>
<feature type="compositionally biased region" description="Polar residues" evidence="1">
    <location>
        <begin position="44"/>
        <end position="58"/>
    </location>
</feature>
<reference evidence="3 4" key="1">
    <citation type="submission" date="2018-11" db="EMBL/GenBank/DDBJ databases">
        <title>Genomes From Bacteria Associated with the Canine Oral Cavity: a Test Case for Automated Genome-Based Taxonomic Assignment.</title>
        <authorList>
            <person name="Coil D.A."/>
            <person name="Jospin G."/>
            <person name="Darling A.E."/>
            <person name="Wallis C."/>
            <person name="Davis I.J."/>
            <person name="Harris S."/>
            <person name="Eisen J.A."/>
            <person name="Holcombe L.J."/>
            <person name="O'Flynn C."/>
        </authorList>
    </citation>
    <scope>NUCLEOTIDE SEQUENCE [LARGE SCALE GENOMIC DNA]</scope>
    <source>
        <strain evidence="3 4">OH2822_COT-296</strain>
    </source>
</reference>
<dbReference type="Proteomes" id="UP000280935">
    <property type="component" value="Unassembled WGS sequence"/>
</dbReference>
<keyword evidence="2" id="KW-0812">Transmembrane</keyword>
<keyword evidence="2" id="KW-0472">Membrane</keyword>
<feature type="transmembrane region" description="Helical" evidence="2">
    <location>
        <begin position="75"/>
        <end position="93"/>
    </location>
</feature>
<comment type="caution">
    <text evidence="3">The sequence shown here is derived from an EMBL/GenBank/DDBJ whole genome shotgun (WGS) entry which is preliminary data.</text>
</comment>
<dbReference type="OrthoDB" id="3854538at2"/>
<keyword evidence="2" id="KW-1133">Transmembrane helix</keyword>
<evidence type="ECO:0000256" key="2">
    <source>
        <dbReference type="SAM" id="Phobius"/>
    </source>
</evidence>